<dbReference type="InterPro" id="IPR017946">
    <property type="entry name" value="PLC-like_Pdiesterase_TIM-brl"/>
</dbReference>
<dbReference type="SUPFAM" id="SSF51695">
    <property type="entry name" value="PLC-like phosphodiesterases"/>
    <property type="match status" value="1"/>
</dbReference>
<name>H9BWF2_9BACT</name>
<dbReference type="EMBL" id="JQ085816">
    <property type="protein sequence ID" value="AFD03124.1"/>
    <property type="molecule type" value="Genomic_DNA"/>
</dbReference>
<accession>H9BWF2</accession>
<dbReference type="PANTHER" id="PTHR46211">
    <property type="entry name" value="GLYCEROPHOSPHORYL DIESTER PHOSPHODIESTERASE"/>
    <property type="match status" value="1"/>
</dbReference>
<dbReference type="AlphaFoldDB" id="H9BWF2"/>
<dbReference type="GO" id="GO:0006629">
    <property type="term" value="P:lipid metabolic process"/>
    <property type="evidence" value="ECO:0007669"/>
    <property type="project" value="InterPro"/>
</dbReference>
<sequence>MARDLIRNERVFFQSHRGGMKEVPENTLAALLHSWNYSGAVPEVDIRTTADHVLVCIHDETLDRTTNTLVKNHKVSETSFHELRKLDAGSFFSAEFLGQRVPSLEEIFSMLRSNPQRQLYLDLKDADLHEVVRLIERNGLQNQIIFVHEEATVCEEISRVYESCRTMTWLEGGPEEIMEGFQQLRKNEFQGLSQLQIHLRSKSQDTSYELSDDFIEYAYNETKKCNVELQVRLFYFDPHSITQLLKLGIHWFVTDTPREFANALIILWGKSSMQGKRSGITKNGRKKSLYIFGNIPQKNFLLCFRNIWKIRKDLNCIIFDVNF</sequence>
<evidence type="ECO:0000313" key="2">
    <source>
        <dbReference type="EMBL" id="AFD03124.1"/>
    </source>
</evidence>
<dbReference type="Gene3D" id="3.20.20.190">
    <property type="entry name" value="Phosphatidylinositol (PI) phosphodiesterase"/>
    <property type="match status" value="1"/>
</dbReference>
<dbReference type="PANTHER" id="PTHR46211:SF14">
    <property type="entry name" value="GLYCEROPHOSPHODIESTER PHOSPHODIESTERASE"/>
    <property type="match status" value="1"/>
</dbReference>
<proteinExistence type="predicted"/>
<organism evidence="2">
    <name type="scientific">uncultured bacterium W5-77b</name>
    <dbReference type="NCBI Taxonomy" id="1131000"/>
    <lineage>
        <taxon>Bacteria</taxon>
        <taxon>environmental samples</taxon>
    </lineage>
</organism>
<dbReference type="PROSITE" id="PS51704">
    <property type="entry name" value="GP_PDE"/>
    <property type="match status" value="1"/>
</dbReference>
<reference evidence="2" key="1">
    <citation type="submission" date="2011-11" db="EMBL/GenBank/DDBJ databases">
        <title>Construction and analysis of a metagenome of deep-sea sediment.</title>
        <authorList>
            <person name="Huo Y.-Y."/>
            <person name="Cheng H."/>
            <person name="Wu M."/>
        </authorList>
    </citation>
    <scope>NUCLEOTIDE SEQUENCE</scope>
</reference>
<dbReference type="CDD" id="cd08566">
    <property type="entry name" value="GDPD_AtGDE_like"/>
    <property type="match status" value="1"/>
</dbReference>
<evidence type="ECO:0000259" key="1">
    <source>
        <dbReference type="PROSITE" id="PS51704"/>
    </source>
</evidence>
<protein>
    <submittedName>
        <fullName evidence="2">Glycerophosphodiester phosphodiesterase</fullName>
    </submittedName>
</protein>
<dbReference type="GO" id="GO:0008081">
    <property type="term" value="F:phosphoric diester hydrolase activity"/>
    <property type="evidence" value="ECO:0007669"/>
    <property type="project" value="InterPro"/>
</dbReference>
<dbReference type="InterPro" id="IPR030395">
    <property type="entry name" value="GP_PDE_dom"/>
</dbReference>
<feature type="domain" description="GP-PDE" evidence="1">
    <location>
        <begin position="11"/>
        <end position="264"/>
    </location>
</feature>
<dbReference type="Pfam" id="PF03009">
    <property type="entry name" value="GDPD"/>
    <property type="match status" value="1"/>
</dbReference>